<keyword evidence="1" id="KW-1133">Transmembrane helix</keyword>
<evidence type="ECO:0008006" key="5">
    <source>
        <dbReference type="Google" id="ProtNLM"/>
    </source>
</evidence>
<gene>
    <name evidence="3" type="ORF">SAMN02745243_00908</name>
</gene>
<protein>
    <recommendedName>
        <fullName evidence="5">LPXTG-motif cell wall anchor domain-containing protein</fullName>
    </recommendedName>
</protein>
<keyword evidence="1" id="KW-0812">Transmembrane</keyword>
<evidence type="ECO:0000256" key="1">
    <source>
        <dbReference type="SAM" id="Phobius"/>
    </source>
</evidence>
<keyword evidence="1" id="KW-0472">Membrane</keyword>
<dbReference type="RefSeq" id="WP_073105979.1">
    <property type="nucleotide sequence ID" value="NZ_FQZY01000012.1"/>
</dbReference>
<feature type="transmembrane region" description="Helical" evidence="1">
    <location>
        <begin position="163"/>
        <end position="185"/>
    </location>
</feature>
<dbReference type="OrthoDB" id="9812528at2"/>
<feature type="signal peptide" evidence="2">
    <location>
        <begin position="1"/>
        <end position="24"/>
    </location>
</feature>
<keyword evidence="2" id="KW-0732">Signal</keyword>
<evidence type="ECO:0000256" key="2">
    <source>
        <dbReference type="SAM" id="SignalP"/>
    </source>
</evidence>
<keyword evidence="4" id="KW-1185">Reference proteome</keyword>
<accession>A0A1M6KI18</accession>
<proteinExistence type="predicted"/>
<dbReference type="STRING" id="1121950.SAMN02745243_00908"/>
<dbReference type="Proteomes" id="UP000184301">
    <property type="component" value="Unassembled WGS sequence"/>
</dbReference>
<dbReference type="AlphaFoldDB" id="A0A1M6KI18"/>
<dbReference type="EMBL" id="FQZY01000012">
    <property type="protein sequence ID" value="SHJ58562.1"/>
    <property type="molecule type" value="Genomic_DNA"/>
</dbReference>
<feature type="chain" id="PRO_5012703146" description="LPXTG-motif cell wall anchor domain-containing protein" evidence="2">
    <location>
        <begin position="25"/>
        <end position="195"/>
    </location>
</feature>
<organism evidence="3 4">
    <name type="scientific">Hespellia stercorisuis DSM 15480</name>
    <dbReference type="NCBI Taxonomy" id="1121950"/>
    <lineage>
        <taxon>Bacteria</taxon>
        <taxon>Bacillati</taxon>
        <taxon>Bacillota</taxon>
        <taxon>Clostridia</taxon>
        <taxon>Lachnospirales</taxon>
        <taxon>Lachnospiraceae</taxon>
        <taxon>Hespellia</taxon>
    </lineage>
</organism>
<reference evidence="3 4" key="1">
    <citation type="submission" date="2016-11" db="EMBL/GenBank/DDBJ databases">
        <authorList>
            <person name="Jaros S."/>
            <person name="Januszkiewicz K."/>
            <person name="Wedrychowicz H."/>
        </authorList>
    </citation>
    <scope>NUCLEOTIDE SEQUENCE [LARGE SCALE GENOMIC DNA]</scope>
    <source>
        <strain evidence="3 4">DSM 15480</strain>
    </source>
</reference>
<evidence type="ECO:0000313" key="4">
    <source>
        <dbReference type="Proteomes" id="UP000184301"/>
    </source>
</evidence>
<name>A0A1M6KI18_9FIRM</name>
<evidence type="ECO:0000313" key="3">
    <source>
        <dbReference type="EMBL" id="SHJ58562.1"/>
    </source>
</evidence>
<sequence length="195" mass="21143">MKRICITFCLSLVLLFTMSQNCLAQEPAFQEVSVDEAGSAENLQTEQAEVELADGTYLIGITLEGGTGRATVTSPAKMTVADRRGTVSIEWSSPNYDYMKLGDVIYEPVNTDGNSVFELPVMALDEPVEVIADTTAMSQPHEITYTILLDSSTIKEAESGHSISPAIIAAGCAVLIVVVAVLILYRRKRKNHETV</sequence>